<sequence length="180" mass="20898">EQLRIFRFFIADLSFNLANEYEKLKNKGEKIPILYRGLKMEEEEFRNLKQNEGGLISTNGFLSASRSKNVALQFAKKPSKRSDIVSILYEIECYIQELDSIIFADITELSVYAKESEVLFDLGSTFEIISVKEDFQLNLWLIKLRTSNKGTKIAKEYIEFNRKEEDETSIELLFGKLLAD</sequence>
<comment type="caution">
    <text evidence="2">The sequence shown here is derived from an EMBL/GenBank/DDBJ whole genome shotgun (WGS) entry which is preliminary data.</text>
</comment>
<feature type="non-terminal residue" evidence="2">
    <location>
        <position position="1"/>
    </location>
</feature>
<dbReference type="Pfam" id="PF03496">
    <property type="entry name" value="ADPrib_exo_Tox"/>
    <property type="match status" value="1"/>
</dbReference>
<feature type="domain" description="ADP ribosyltransferase" evidence="1">
    <location>
        <begin position="40"/>
        <end position="133"/>
    </location>
</feature>
<evidence type="ECO:0000313" key="3">
    <source>
        <dbReference type="Proteomes" id="UP000663836"/>
    </source>
</evidence>
<organism evidence="2 3">
    <name type="scientific">Rotaria sordida</name>
    <dbReference type="NCBI Taxonomy" id="392033"/>
    <lineage>
        <taxon>Eukaryota</taxon>
        <taxon>Metazoa</taxon>
        <taxon>Spiralia</taxon>
        <taxon>Gnathifera</taxon>
        <taxon>Rotifera</taxon>
        <taxon>Eurotatoria</taxon>
        <taxon>Bdelloidea</taxon>
        <taxon>Philodinida</taxon>
        <taxon>Philodinidae</taxon>
        <taxon>Rotaria</taxon>
    </lineage>
</organism>
<reference evidence="2" key="1">
    <citation type="submission" date="2021-02" db="EMBL/GenBank/DDBJ databases">
        <authorList>
            <person name="Nowell W R."/>
        </authorList>
    </citation>
    <scope>NUCLEOTIDE SEQUENCE</scope>
</reference>
<accession>A0A820K2S1</accession>
<dbReference type="GO" id="GO:0005576">
    <property type="term" value="C:extracellular region"/>
    <property type="evidence" value="ECO:0007669"/>
    <property type="project" value="InterPro"/>
</dbReference>
<dbReference type="InterPro" id="IPR003540">
    <property type="entry name" value="ADP-ribosyltransferase"/>
</dbReference>
<protein>
    <recommendedName>
        <fullName evidence="1">ADP ribosyltransferase domain-containing protein</fullName>
    </recommendedName>
</protein>
<feature type="non-terminal residue" evidence="2">
    <location>
        <position position="180"/>
    </location>
</feature>
<dbReference type="AlphaFoldDB" id="A0A820K2S1"/>
<proteinExistence type="predicted"/>
<evidence type="ECO:0000313" key="2">
    <source>
        <dbReference type="EMBL" id="CAF4334580.1"/>
    </source>
</evidence>
<evidence type="ECO:0000259" key="1">
    <source>
        <dbReference type="Pfam" id="PF03496"/>
    </source>
</evidence>
<dbReference type="SUPFAM" id="SSF56399">
    <property type="entry name" value="ADP-ribosylation"/>
    <property type="match status" value="1"/>
</dbReference>
<name>A0A820K2S1_9BILA</name>
<dbReference type="PROSITE" id="PS51996">
    <property type="entry name" value="TR_MART"/>
    <property type="match status" value="1"/>
</dbReference>
<dbReference type="Gene3D" id="3.90.176.10">
    <property type="entry name" value="Toxin ADP-ribosyltransferase, Chain A, domain 1"/>
    <property type="match status" value="1"/>
</dbReference>
<dbReference type="Proteomes" id="UP000663836">
    <property type="component" value="Unassembled WGS sequence"/>
</dbReference>
<gene>
    <name evidence="2" type="ORF">JBS370_LOCUS41422</name>
</gene>
<dbReference type="EMBL" id="CAJOBD010045572">
    <property type="protein sequence ID" value="CAF4334580.1"/>
    <property type="molecule type" value="Genomic_DNA"/>
</dbReference>